<organism evidence="1 2">
    <name type="scientific">Daphnia pulex</name>
    <name type="common">Water flea</name>
    <dbReference type="NCBI Taxonomy" id="6669"/>
    <lineage>
        <taxon>Eukaryota</taxon>
        <taxon>Metazoa</taxon>
        <taxon>Ecdysozoa</taxon>
        <taxon>Arthropoda</taxon>
        <taxon>Crustacea</taxon>
        <taxon>Branchiopoda</taxon>
        <taxon>Diplostraca</taxon>
        <taxon>Cladocera</taxon>
        <taxon>Anomopoda</taxon>
        <taxon>Daphniidae</taxon>
        <taxon>Daphnia</taxon>
    </lineage>
</organism>
<sequence length="174" mass="19490">MEETSAMLESVATKNEVNELIEAPVSNEISDRAWDSLIFGNSPSLHIPFHPPTSYRLRAKTSGRQSCSLLRSAHLRRQGFEASAKHPKHHEARSSYTWNVPQNLLMTHCCGSAKLLTSNLCWTYLRRRVQIKNPCTYAAQIASPGPITPEDSDLSVYLEVNAVCNSKEQVVLPR</sequence>
<reference evidence="1 2" key="1">
    <citation type="journal article" date="2011" name="Science">
        <title>The ecoresponsive genome of Daphnia pulex.</title>
        <authorList>
            <person name="Colbourne J.K."/>
            <person name="Pfrender M.E."/>
            <person name="Gilbert D."/>
            <person name="Thomas W.K."/>
            <person name="Tucker A."/>
            <person name="Oakley T.H."/>
            <person name="Tokishita S."/>
            <person name="Aerts A."/>
            <person name="Arnold G.J."/>
            <person name="Basu M.K."/>
            <person name="Bauer D.J."/>
            <person name="Caceres C.E."/>
            <person name="Carmel L."/>
            <person name="Casola C."/>
            <person name="Choi J.H."/>
            <person name="Detter J.C."/>
            <person name="Dong Q."/>
            <person name="Dusheyko S."/>
            <person name="Eads B.D."/>
            <person name="Frohlich T."/>
            <person name="Geiler-Samerotte K.A."/>
            <person name="Gerlach D."/>
            <person name="Hatcher P."/>
            <person name="Jogdeo S."/>
            <person name="Krijgsveld J."/>
            <person name="Kriventseva E.V."/>
            <person name="Kultz D."/>
            <person name="Laforsch C."/>
            <person name="Lindquist E."/>
            <person name="Lopez J."/>
            <person name="Manak J.R."/>
            <person name="Muller J."/>
            <person name="Pangilinan J."/>
            <person name="Patwardhan R.P."/>
            <person name="Pitluck S."/>
            <person name="Pritham E.J."/>
            <person name="Rechtsteiner A."/>
            <person name="Rho M."/>
            <person name="Rogozin I.B."/>
            <person name="Sakarya O."/>
            <person name="Salamov A."/>
            <person name="Schaack S."/>
            <person name="Shapiro H."/>
            <person name="Shiga Y."/>
            <person name="Skalitzky C."/>
            <person name="Smith Z."/>
            <person name="Souvorov A."/>
            <person name="Sung W."/>
            <person name="Tang Z."/>
            <person name="Tsuchiya D."/>
            <person name="Tu H."/>
            <person name="Vos H."/>
            <person name="Wang M."/>
            <person name="Wolf Y.I."/>
            <person name="Yamagata H."/>
            <person name="Yamada T."/>
            <person name="Ye Y."/>
            <person name="Shaw J.R."/>
            <person name="Andrews J."/>
            <person name="Crease T.J."/>
            <person name="Tang H."/>
            <person name="Lucas S.M."/>
            <person name="Robertson H.M."/>
            <person name="Bork P."/>
            <person name="Koonin E.V."/>
            <person name="Zdobnov E.M."/>
            <person name="Grigoriev I.V."/>
            <person name="Lynch M."/>
            <person name="Boore J.L."/>
        </authorList>
    </citation>
    <scope>NUCLEOTIDE SEQUENCE [LARGE SCALE GENOMIC DNA]</scope>
</reference>
<dbReference type="EMBL" id="GL732571">
    <property type="protein sequence ID" value="EFX75974.1"/>
    <property type="molecule type" value="Genomic_DNA"/>
</dbReference>
<gene>
    <name evidence="1" type="ORF">DAPPUDRAFT_322753</name>
</gene>
<proteinExistence type="predicted"/>
<dbReference type="KEGG" id="dpx:DAPPUDRAFT_322753"/>
<dbReference type="InParanoid" id="E9GWW8"/>
<name>E9GWW8_DAPPU</name>
<protein>
    <submittedName>
        <fullName evidence="1">Uncharacterized protein</fullName>
    </submittedName>
</protein>
<keyword evidence="2" id="KW-1185">Reference proteome</keyword>
<accession>E9GWW8</accession>
<evidence type="ECO:0000313" key="2">
    <source>
        <dbReference type="Proteomes" id="UP000000305"/>
    </source>
</evidence>
<dbReference type="AlphaFoldDB" id="E9GWW8"/>
<dbReference type="HOGENOM" id="CLU_1541689_0_0_1"/>
<evidence type="ECO:0000313" key="1">
    <source>
        <dbReference type="EMBL" id="EFX75974.1"/>
    </source>
</evidence>
<dbReference type="Proteomes" id="UP000000305">
    <property type="component" value="Unassembled WGS sequence"/>
</dbReference>